<feature type="transmembrane region" description="Helical" evidence="1">
    <location>
        <begin position="12"/>
        <end position="35"/>
    </location>
</feature>
<dbReference type="EMBL" id="JAYMYQ010000006">
    <property type="protein sequence ID" value="KAK7325117.1"/>
    <property type="molecule type" value="Genomic_DNA"/>
</dbReference>
<keyword evidence="1" id="KW-0472">Membrane</keyword>
<reference evidence="2 3" key="1">
    <citation type="submission" date="2024-01" db="EMBL/GenBank/DDBJ databases">
        <title>The genomes of 5 underutilized Papilionoideae crops provide insights into root nodulation and disease resistanc.</title>
        <authorList>
            <person name="Jiang F."/>
        </authorList>
    </citation>
    <scope>NUCLEOTIDE SEQUENCE [LARGE SCALE GENOMIC DNA]</scope>
    <source>
        <strain evidence="2">LVBAO_FW01</strain>
        <tissue evidence="2">Leaves</tissue>
    </source>
</reference>
<dbReference type="Proteomes" id="UP001367508">
    <property type="component" value="Unassembled WGS sequence"/>
</dbReference>
<name>A0AAN9KZ54_CANGL</name>
<dbReference type="AlphaFoldDB" id="A0AAN9KZ54"/>
<keyword evidence="3" id="KW-1185">Reference proteome</keyword>
<evidence type="ECO:0000313" key="3">
    <source>
        <dbReference type="Proteomes" id="UP001367508"/>
    </source>
</evidence>
<comment type="caution">
    <text evidence="2">The sequence shown here is derived from an EMBL/GenBank/DDBJ whole genome shotgun (WGS) entry which is preliminary data.</text>
</comment>
<evidence type="ECO:0000256" key="1">
    <source>
        <dbReference type="SAM" id="Phobius"/>
    </source>
</evidence>
<protein>
    <submittedName>
        <fullName evidence="2">Uncharacterized protein</fullName>
    </submittedName>
</protein>
<evidence type="ECO:0000313" key="2">
    <source>
        <dbReference type="EMBL" id="KAK7325117.1"/>
    </source>
</evidence>
<organism evidence="2 3">
    <name type="scientific">Canavalia gladiata</name>
    <name type="common">Sword bean</name>
    <name type="synonym">Dolichos gladiatus</name>
    <dbReference type="NCBI Taxonomy" id="3824"/>
    <lineage>
        <taxon>Eukaryota</taxon>
        <taxon>Viridiplantae</taxon>
        <taxon>Streptophyta</taxon>
        <taxon>Embryophyta</taxon>
        <taxon>Tracheophyta</taxon>
        <taxon>Spermatophyta</taxon>
        <taxon>Magnoliopsida</taxon>
        <taxon>eudicotyledons</taxon>
        <taxon>Gunneridae</taxon>
        <taxon>Pentapetalae</taxon>
        <taxon>rosids</taxon>
        <taxon>fabids</taxon>
        <taxon>Fabales</taxon>
        <taxon>Fabaceae</taxon>
        <taxon>Papilionoideae</taxon>
        <taxon>50 kb inversion clade</taxon>
        <taxon>NPAAA clade</taxon>
        <taxon>indigoferoid/millettioid clade</taxon>
        <taxon>Phaseoleae</taxon>
        <taxon>Canavalia</taxon>
    </lineage>
</organism>
<sequence>MRRIVNDREPNTLVPPLTVSFFPATPAFSVFCAFVDKITPSLKQKQVQAAIACFSFFHNRSTYHLPTELGFSRVWRP</sequence>
<gene>
    <name evidence="2" type="ORF">VNO77_29206</name>
</gene>
<accession>A0AAN9KZ54</accession>
<keyword evidence="1" id="KW-1133">Transmembrane helix</keyword>
<proteinExistence type="predicted"/>
<keyword evidence="1" id="KW-0812">Transmembrane</keyword>